<dbReference type="RefSeq" id="XP_070141704.1">
    <property type="nucleotide sequence ID" value="XM_070285603.1"/>
</dbReference>
<dbReference type="RefSeq" id="XP_070141705.1">
    <property type="nucleotide sequence ID" value="XM_070285604.1"/>
</dbReference>
<dbReference type="RefSeq" id="XP_017021206.1">
    <property type="nucleotide sequence ID" value="XM_017165717.1"/>
</dbReference>
<evidence type="ECO:0000313" key="4">
    <source>
        <dbReference type="RefSeq" id="XP_070141705.1"/>
    </source>
</evidence>
<evidence type="ECO:0000313" key="2">
    <source>
        <dbReference type="RefSeq" id="XP_017021206.1"/>
    </source>
</evidence>
<dbReference type="SUPFAM" id="SSF52058">
    <property type="entry name" value="L domain-like"/>
    <property type="match status" value="1"/>
</dbReference>
<dbReference type="OrthoDB" id="7837952at2759"/>
<keyword evidence="1" id="KW-1185">Reference proteome</keyword>
<dbReference type="GeneID" id="108073919"/>
<dbReference type="AlphaFoldDB" id="A0A6P4IEG5"/>
<dbReference type="OMA" id="DCVLECE"/>
<name>A0A6P4IEG5_DROKI</name>
<evidence type="ECO:0000313" key="1">
    <source>
        <dbReference type="Proteomes" id="UP001652661"/>
    </source>
</evidence>
<sequence length="444" mass="50969">MDKLGFGCAFSFLAGKQQESLTGPSLLHLNYDCYLQIFSHLNVLEDQLNLGRAHPLLRDVLADVLRKRYEKINVRMLKSVSDWEFLLELCGSEVVRCEVPHGRWDEAITYPVLDVIRRYCPKLHQLVVIFMHADTETPPVGSDRDSIMQLFLELPSLTNLTLIDARVPQLEQLHNFGKLQTLDVDGIDPNLSVPAFRQIFENKLELKRLLVNFGRCYRLSHQISELAECLPLLEHLTLENFDAKCSDIGDLRALQSLRLISRWIVEINSDFYGSLAKCYSNRLLMLQLISVRVRVDQVPRILALSQLKALDCDNWPAQSIGELRKLTHLECLALDCVEEQSVDASDQLLAVVTSCLRLKHMKFGKRWKLSGIDVNSFLANVKEIISKREQELLITFACIKTQSSREKLQQSVRDQNHLRVLFKEVSTCPHCEPDTHSRFDTIFD</sequence>
<dbReference type="InterPro" id="IPR032675">
    <property type="entry name" value="LRR_dom_sf"/>
</dbReference>
<dbReference type="Proteomes" id="UP001652661">
    <property type="component" value="Chromosome 3L"/>
</dbReference>
<accession>A0A6P4IEG5</accession>
<dbReference type="Gene3D" id="3.80.10.10">
    <property type="entry name" value="Ribonuclease Inhibitor"/>
    <property type="match status" value="1"/>
</dbReference>
<gene>
    <name evidence="2 3 4" type="primary">LOC108073919</name>
</gene>
<protein>
    <submittedName>
        <fullName evidence="2">Uncharacterized protein LOC108073919</fullName>
    </submittedName>
</protein>
<evidence type="ECO:0000313" key="3">
    <source>
        <dbReference type="RefSeq" id="XP_070141704.1"/>
    </source>
</evidence>
<proteinExistence type="predicted"/>
<reference evidence="2" key="1">
    <citation type="submission" date="2025-04" db="UniProtKB">
        <authorList>
            <consortium name="RefSeq"/>
        </authorList>
    </citation>
    <scope>IDENTIFICATION</scope>
    <source>
        <strain evidence="3 4">14028-0561.14</strain>
        <tissue evidence="3 4">Whole fly</tissue>
    </source>
</reference>
<organism evidence="1 2">
    <name type="scientific">Drosophila kikkawai</name>
    <name type="common">Fruit fly</name>
    <dbReference type="NCBI Taxonomy" id="30033"/>
    <lineage>
        <taxon>Eukaryota</taxon>
        <taxon>Metazoa</taxon>
        <taxon>Ecdysozoa</taxon>
        <taxon>Arthropoda</taxon>
        <taxon>Hexapoda</taxon>
        <taxon>Insecta</taxon>
        <taxon>Pterygota</taxon>
        <taxon>Neoptera</taxon>
        <taxon>Endopterygota</taxon>
        <taxon>Diptera</taxon>
        <taxon>Brachycera</taxon>
        <taxon>Muscomorpha</taxon>
        <taxon>Ephydroidea</taxon>
        <taxon>Drosophilidae</taxon>
        <taxon>Drosophila</taxon>
        <taxon>Sophophora</taxon>
    </lineage>
</organism>